<organism evidence="1 2">
    <name type="scientific">Rotaria socialis</name>
    <dbReference type="NCBI Taxonomy" id="392032"/>
    <lineage>
        <taxon>Eukaryota</taxon>
        <taxon>Metazoa</taxon>
        <taxon>Spiralia</taxon>
        <taxon>Gnathifera</taxon>
        <taxon>Rotifera</taxon>
        <taxon>Eurotatoria</taxon>
        <taxon>Bdelloidea</taxon>
        <taxon>Philodinida</taxon>
        <taxon>Philodinidae</taxon>
        <taxon>Rotaria</taxon>
    </lineage>
</organism>
<dbReference type="EMBL" id="CAJOBR010097220">
    <property type="protein sequence ID" value="CAF5148374.1"/>
    <property type="molecule type" value="Genomic_DNA"/>
</dbReference>
<dbReference type="Proteomes" id="UP000663848">
    <property type="component" value="Unassembled WGS sequence"/>
</dbReference>
<reference evidence="1" key="1">
    <citation type="submission" date="2021-02" db="EMBL/GenBank/DDBJ databases">
        <authorList>
            <person name="Nowell W R."/>
        </authorList>
    </citation>
    <scope>NUCLEOTIDE SEQUENCE</scope>
</reference>
<accession>A0A822GDI4</accession>
<feature type="non-terminal residue" evidence="1">
    <location>
        <position position="1"/>
    </location>
</feature>
<gene>
    <name evidence="1" type="ORF">QYT958_LOCUS48318</name>
</gene>
<evidence type="ECO:0000313" key="1">
    <source>
        <dbReference type="EMBL" id="CAF5148374.1"/>
    </source>
</evidence>
<dbReference type="AlphaFoldDB" id="A0A822GDI4"/>
<evidence type="ECO:0000313" key="2">
    <source>
        <dbReference type="Proteomes" id="UP000663848"/>
    </source>
</evidence>
<proteinExistence type="predicted"/>
<comment type="caution">
    <text evidence="1">The sequence shown here is derived from an EMBL/GenBank/DDBJ whole genome shotgun (WGS) entry which is preliminary data.</text>
</comment>
<sequence length="32" mass="3495">KAQYDAAADGVALDKIETVNIDDEQNEADDAW</sequence>
<name>A0A822GDI4_9BILA</name>
<protein>
    <submittedName>
        <fullName evidence="1">Uncharacterized protein</fullName>
    </submittedName>
</protein>